<dbReference type="AlphaFoldDB" id="A0A0P9CAG9"/>
<organism evidence="2 3">
    <name type="scientific">Kouleothrix aurantiaca</name>
    <dbReference type="NCBI Taxonomy" id="186479"/>
    <lineage>
        <taxon>Bacteria</taxon>
        <taxon>Bacillati</taxon>
        <taxon>Chloroflexota</taxon>
        <taxon>Chloroflexia</taxon>
        <taxon>Chloroflexales</taxon>
        <taxon>Roseiflexineae</taxon>
        <taxon>Roseiflexaceae</taxon>
        <taxon>Kouleothrix</taxon>
    </lineage>
</organism>
<feature type="transmembrane region" description="Helical" evidence="1">
    <location>
        <begin position="20"/>
        <end position="37"/>
    </location>
</feature>
<dbReference type="InterPro" id="IPR029016">
    <property type="entry name" value="GAF-like_dom_sf"/>
</dbReference>
<dbReference type="EMBL" id="LJCR01003804">
    <property type="protein sequence ID" value="KPV42378.1"/>
    <property type="molecule type" value="Genomic_DNA"/>
</dbReference>
<keyword evidence="1" id="KW-0472">Membrane</keyword>
<evidence type="ECO:0000313" key="3">
    <source>
        <dbReference type="Proteomes" id="UP000050509"/>
    </source>
</evidence>
<keyword evidence="3" id="KW-1185">Reference proteome</keyword>
<evidence type="ECO:0000313" key="2">
    <source>
        <dbReference type="EMBL" id="KPV42378.1"/>
    </source>
</evidence>
<keyword evidence="1" id="KW-1133">Transmembrane helix</keyword>
<protein>
    <submittedName>
        <fullName evidence="2">Uncharacterized protein</fullName>
    </submittedName>
</protein>
<comment type="caution">
    <text evidence="2">The sequence shown here is derived from an EMBL/GenBank/DDBJ whole genome shotgun (WGS) entry which is preliminary data.</text>
</comment>
<feature type="non-terminal residue" evidence="2">
    <location>
        <position position="1"/>
    </location>
</feature>
<sequence length="162" mass="17776">VYVLVLGLGGVTNLFVRAPWWLYLLALLTIVTTVLPMNRLLRRSVNQLVYGQHDNPYAQLAQINQHLEDTNAPDMLLPTVAATLAATLNLPYVAIEIEGISTPAAAYGEPPRDAQIVSIPLAYQTSTLGMLHVSARHPQETLSNDDTQLLLDMARQIGITLH</sequence>
<feature type="non-terminal residue" evidence="2">
    <location>
        <position position="162"/>
    </location>
</feature>
<dbReference type="Proteomes" id="UP000050509">
    <property type="component" value="Unassembled WGS sequence"/>
</dbReference>
<keyword evidence="1" id="KW-0812">Transmembrane</keyword>
<dbReference type="SUPFAM" id="SSF55781">
    <property type="entry name" value="GAF domain-like"/>
    <property type="match status" value="1"/>
</dbReference>
<dbReference type="Gene3D" id="3.30.450.40">
    <property type="match status" value="1"/>
</dbReference>
<name>A0A0P9CAG9_9CHLR</name>
<accession>A0A0P9CAG9</accession>
<gene>
    <name evidence="2" type="ORF">SE17_44465</name>
</gene>
<reference evidence="2 3" key="1">
    <citation type="submission" date="2015-09" db="EMBL/GenBank/DDBJ databases">
        <title>Draft genome sequence of Kouleothrix aurantiaca JCM 19913.</title>
        <authorList>
            <person name="Hemp J."/>
        </authorList>
    </citation>
    <scope>NUCLEOTIDE SEQUENCE [LARGE SCALE GENOMIC DNA]</scope>
    <source>
        <strain evidence="2 3">COM-B</strain>
    </source>
</reference>
<evidence type="ECO:0000256" key="1">
    <source>
        <dbReference type="SAM" id="Phobius"/>
    </source>
</evidence>
<proteinExistence type="predicted"/>